<evidence type="ECO:0000313" key="3">
    <source>
        <dbReference type="EMBL" id="WQF75148.1"/>
    </source>
</evidence>
<keyword evidence="2" id="KW-0472">Membrane</keyword>
<dbReference type="RefSeq" id="XP_062772372.1">
    <property type="nucleotide sequence ID" value="XM_062916321.1"/>
</dbReference>
<organism evidence="3 4">
    <name type="scientific">Colletotrichum destructivum</name>
    <dbReference type="NCBI Taxonomy" id="34406"/>
    <lineage>
        <taxon>Eukaryota</taxon>
        <taxon>Fungi</taxon>
        <taxon>Dikarya</taxon>
        <taxon>Ascomycota</taxon>
        <taxon>Pezizomycotina</taxon>
        <taxon>Sordariomycetes</taxon>
        <taxon>Hypocreomycetidae</taxon>
        <taxon>Glomerellales</taxon>
        <taxon>Glomerellaceae</taxon>
        <taxon>Colletotrichum</taxon>
        <taxon>Colletotrichum destructivum species complex</taxon>
    </lineage>
</organism>
<feature type="transmembrane region" description="Helical" evidence="2">
    <location>
        <begin position="6"/>
        <end position="29"/>
    </location>
</feature>
<dbReference type="AlphaFoldDB" id="A0AAX4HWA7"/>
<dbReference type="Proteomes" id="UP001322277">
    <property type="component" value="Chromosome 1"/>
</dbReference>
<evidence type="ECO:0000256" key="2">
    <source>
        <dbReference type="SAM" id="Phobius"/>
    </source>
</evidence>
<evidence type="ECO:0000256" key="1">
    <source>
        <dbReference type="SAM" id="MobiDB-lite"/>
    </source>
</evidence>
<sequence length="185" mass="20330">MDPGLAMGFFFSPLFFFFGCFSFVLSSLSYASHSVLRFRRILSWCVAVAFALLQLFALSVLPTHHDEPGSTLPIYIAQLGISPSVGGYINITGNQHEHARLPGSINSRQLLSTLSLPLSHALKTATLRPFPPVPLNRSNAPLRHRIPPTPYSPTAQRRQESNSTTARRHLVTPHVLPQAKAGSHP</sequence>
<evidence type="ECO:0000313" key="4">
    <source>
        <dbReference type="Proteomes" id="UP001322277"/>
    </source>
</evidence>
<dbReference type="GeneID" id="87936665"/>
<keyword evidence="4" id="KW-1185">Reference proteome</keyword>
<proteinExistence type="predicted"/>
<dbReference type="KEGG" id="cdet:87936665"/>
<feature type="compositionally biased region" description="Polar residues" evidence="1">
    <location>
        <begin position="152"/>
        <end position="165"/>
    </location>
</feature>
<feature type="transmembrane region" description="Helical" evidence="2">
    <location>
        <begin position="72"/>
        <end position="91"/>
    </location>
</feature>
<name>A0AAX4HWA7_9PEZI</name>
<dbReference type="EMBL" id="CP137305">
    <property type="protein sequence ID" value="WQF75148.1"/>
    <property type="molecule type" value="Genomic_DNA"/>
</dbReference>
<feature type="region of interest" description="Disordered" evidence="1">
    <location>
        <begin position="130"/>
        <end position="185"/>
    </location>
</feature>
<reference evidence="4" key="1">
    <citation type="journal article" date="2023" name="bioRxiv">
        <title>Complete genome of the Medicago anthracnose fungus, Colletotrichum destructivum, reveals a mini-chromosome-like region within a core chromosome.</title>
        <authorList>
            <person name="Lapalu N."/>
            <person name="Simon A."/>
            <person name="Lu A."/>
            <person name="Plaumann P.-L."/>
            <person name="Amselem J."/>
            <person name="Pigne S."/>
            <person name="Auger A."/>
            <person name="Koch C."/>
            <person name="Dallery J.-F."/>
            <person name="O'Connell R.J."/>
        </authorList>
    </citation>
    <scope>NUCLEOTIDE SEQUENCE [LARGE SCALE GENOMIC DNA]</scope>
    <source>
        <strain evidence="4">CBS 520.97</strain>
    </source>
</reference>
<keyword evidence="2" id="KW-1133">Transmembrane helix</keyword>
<accession>A0AAX4HWA7</accession>
<keyword evidence="2" id="KW-0812">Transmembrane</keyword>
<feature type="transmembrane region" description="Helical" evidence="2">
    <location>
        <begin position="41"/>
        <end position="60"/>
    </location>
</feature>
<protein>
    <submittedName>
        <fullName evidence="3">Uncharacterized protein</fullName>
    </submittedName>
</protein>
<gene>
    <name evidence="3" type="ORF">CDEST_00162</name>
</gene>